<comment type="caution">
    <text evidence="1">The sequence shown here is derived from an EMBL/GenBank/DDBJ whole genome shotgun (WGS) entry which is preliminary data.</text>
</comment>
<evidence type="ECO:0000313" key="1">
    <source>
        <dbReference type="EMBL" id="KAL0942635.1"/>
    </source>
</evidence>
<proteinExistence type="predicted"/>
<protein>
    <submittedName>
        <fullName evidence="1">Uncharacterized protein</fullName>
    </submittedName>
</protein>
<evidence type="ECO:0000313" key="2">
    <source>
        <dbReference type="Proteomes" id="UP000805649"/>
    </source>
</evidence>
<accession>A0ACC3ZEU2</accession>
<reference evidence="1 2" key="1">
    <citation type="journal article" date="2020" name="Phytopathology">
        <title>Genome Sequence Resources of Colletotrichum truncatum, C. plurivorum, C. musicola, and C. sojae: Four Species Pathogenic to Soybean (Glycine max).</title>
        <authorList>
            <person name="Rogerio F."/>
            <person name="Boufleur T.R."/>
            <person name="Ciampi-Guillardi M."/>
            <person name="Sukno S.A."/>
            <person name="Thon M.R."/>
            <person name="Massola Junior N.S."/>
            <person name="Baroncelli R."/>
        </authorList>
    </citation>
    <scope>NUCLEOTIDE SEQUENCE [LARGE SCALE GENOMIC DNA]</scope>
    <source>
        <strain evidence="1 2">CMES1059</strain>
    </source>
</reference>
<sequence length="79" mass="8572">MVESGGIAFLVWERASRGMHGTGTLTEVRIAGSTAASQDVMLHNISRSAHVHVQSNAHTHALQTTTNLERPWVHAFLAI</sequence>
<organism evidence="1 2">
    <name type="scientific">Colletotrichum truncatum</name>
    <name type="common">Anthracnose fungus</name>
    <name type="synonym">Colletotrichum capsici</name>
    <dbReference type="NCBI Taxonomy" id="5467"/>
    <lineage>
        <taxon>Eukaryota</taxon>
        <taxon>Fungi</taxon>
        <taxon>Dikarya</taxon>
        <taxon>Ascomycota</taxon>
        <taxon>Pezizomycotina</taxon>
        <taxon>Sordariomycetes</taxon>
        <taxon>Hypocreomycetidae</taxon>
        <taxon>Glomerellales</taxon>
        <taxon>Glomerellaceae</taxon>
        <taxon>Colletotrichum</taxon>
        <taxon>Colletotrichum truncatum species complex</taxon>
    </lineage>
</organism>
<name>A0ACC3ZEU2_COLTU</name>
<dbReference type="Proteomes" id="UP000805649">
    <property type="component" value="Unassembled WGS sequence"/>
</dbReference>
<gene>
    <name evidence="1" type="ORF">CTRU02_200521</name>
</gene>
<dbReference type="EMBL" id="VUJX02000001">
    <property type="protein sequence ID" value="KAL0942635.1"/>
    <property type="molecule type" value="Genomic_DNA"/>
</dbReference>
<keyword evidence="2" id="KW-1185">Reference proteome</keyword>